<reference evidence="2 3" key="1">
    <citation type="submission" date="2022-01" db="EMBL/GenBank/DDBJ databases">
        <title>Paraglaciecola sp. G1-23.</title>
        <authorList>
            <person name="Jin M.S."/>
            <person name="Han D.M."/>
            <person name="Kim H.M."/>
            <person name="Jeon C.O."/>
        </authorList>
    </citation>
    <scope>NUCLEOTIDE SEQUENCE [LARGE SCALE GENOMIC DNA]</scope>
    <source>
        <strain evidence="2 3">G1-23</strain>
    </source>
</reference>
<gene>
    <name evidence="2" type="ORF">L0668_04170</name>
</gene>
<evidence type="ECO:0000256" key="1">
    <source>
        <dbReference type="SAM" id="MobiDB-lite"/>
    </source>
</evidence>
<evidence type="ECO:0000313" key="3">
    <source>
        <dbReference type="Proteomes" id="UP001521137"/>
    </source>
</evidence>
<organism evidence="2 3">
    <name type="scientific">Paraglaciecola algarum</name>
    <dbReference type="NCBI Taxonomy" id="3050085"/>
    <lineage>
        <taxon>Bacteria</taxon>
        <taxon>Pseudomonadati</taxon>
        <taxon>Pseudomonadota</taxon>
        <taxon>Gammaproteobacteria</taxon>
        <taxon>Alteromonadales</taxon>
        <taxon>Alteromonadaceae</taxon>
        <taxon>Paraglaciecola</taxon>
    </lineage>
</organism>
<sequence>MRDSFKSQTLTLVLLSLVLLCSCGQKRALYLSEEPTTNQPNKDTKESTESEGKN</sequence>
<dbReference type="PROSITE" id="PS51257">
    <property type="entry name" value="PROKAR_LIPOPROTEIN"/>
    <property type="match status" value="1"/>
</dbReference>
<accession>A0ABS9D6I4</accession>
<evidence type="ECO:0008006" key="4">
    <source>
        <dbReference type="Google" id="ProtNLM"/>
    </source>
</evidence>
<comment type="caution">
    <text evidence="2">The sequence shown here is derived from an EMBL/GenBank/DDBJ whole genome shotgun (WGS) entry which is preliminary data.</text>
</comment>
<dbReference type="RefSeq" id="WP_235310821.1">
    <property type="nucleotide sequence ID" value="NZ_JAKGAS010000002.1"/>
</dbReference>
<dbReference type="Proteomes" id="UP001521137">
    <property type="component" value="Unassembled WGS sequence"/>
</dbReference>
<evidence type="ECO:0000313" key="2">
    <source>
        <dbReference type="EMBL" id="MCF2947291.1"/>
    </source>
</evidence>
<name>A0ABS9D6I4_9ALTE</name>
<protein>
    <recommendedName>
        <fullName evidence="4">Lipoprotein</fullName>
    </recommendedName>
</protein>
<dbReference type="EMBL" id="JAKGAS010000002">
    <property type="protein sequence ID" value="MCF2947291.1"/>
    <property type="molecule type" value="Genomic_DNA"/>
</dbReference>
<feature type="region of interest" description="Disordered" evidence="1">
    <location>
        <begin position="31"/>
        <end position="54"/>
    </location>
</feature>
<proteinExistence type="predicted"/>
<feature type="compositionally biased region" description="Basic and acidic residues" evidence="1">
    <location>
        <begin position="42"/>
        <end position="54"/>
    </location>
</feature>
<keyword evidence="3" id="KW-1185">Reference proteome</keyword>